<reference evidence="2" key="1">
    <citation type="submission" date="2021-03" db="EMBL/GenBank/DDBJ databases">
        <authorList>
            <person name="Wu L."/>
            <person name="Cao M."/>
        </authorList>
    </citation>
    <scope>NUCLEOTIDE SEQUENCE</scope>
    <source>
        <strain evidence="2">Clostridium perfringens</strain>
    </source>
</reference>
<gene>
    <name evidence="2" type="ORF">HN02_02</name>
</gene>
<proteinExistence type="predicted"/>
<accession>A0A8E6GSK1</accession>
<keyword evidence="1" id="KW-0812">Transmembrane</keyword>
<evidence type="ECO:0000313" key="2">
    <source>
        <dbReference type="EMBL" id="QVM61462.1"/>
    </source>
</evidence>
<keyword evidence="3" id="KW-1185">Reference proteome</keyword>
<evidence type="ECO:0000256" key="1">
    <source>
        <dbReference type="SAM" id="Phobius"/>
    </source>
</evidence>
<protein>
    <submittedName>
        <fullName evidence="2">Uncharacterized protein</fullName>
    </submittedName>
</protein>
<dbReference type="Proteomes" id="UP000679483">
    <property type="component" value="Segment"/>
</dbReference>
<organism evidence="2 3">
    <name type="scientific">Clostridium phage vB_CpeP_HN02</name>
    <dbReference type="NCBI Taxonomy" id="2834252"/>
    <lineage>
        <taxon>Viruses</taxon>
        <taxon>Duplodnaviria</taxon>
        <taxon>Heunggongvirae</taxon>
        <taxon>Uroviricota</taxon>
        <taxon>Caudoviricetes</taxon>
        <taxon>Guelinviridae</taxon>
        <taxon>Denniswatsonvirinae</taxon>
        <taxon>Gregsiragusavirus</taxon>
        <taxon>Gregsiragusavirus hn02</taxon>
    </lineage>
</organism>
<feature type="transmembrane region" description="Helical" evidence="1">
    <location>
        <begin position="95"/>
        <end position="113"/>
    </location>
</feature>
<evidence type="ECO:0000313" key="3">
    <source>
        <dbReference type="Proteomes" id="UP000679483"/>
    </source>
</evidence>
<keyword evidence="1" id="KW-0472">Membrane</keyword>
<dbReference type="EMBL" id="MW815121">
    <property type="protein sequence ID" value="QVM61462.1"/>
    <property type="molecule type" value="Genomic_DNA"/>
</dbReference>
<feature type="transmembrane region" description="Helical" evidence="1">
    <location>
        <begin position="67"/>
        <end position="89"/>
    </location>
</feature>
<sequence>MNVKAKINLYNNGKHTLVKDKEYNLVKSFIDNNELYFVVNIGNDTYYSFNSEYFRIIENKYYKFAKIFLLCLGGILIGLSLGIVISLMYGSSINTMFFIIFILLLTIFLSCILY</sequence>
<name>A0A8E6GSK1_9CAUD</name>
<keyword evidence="1" id="KW-1133">Transmembrane helix</keyword>